<evidence type="ECO:0000313" key="2">
    <source>
        <dbReference type="Proteomes" id="UP000245469"/>
    </source>
</evidence>
<dbReference type="AlphaFoldDB" id="A0A316ACV8"/>
<name>A0A316ACV8_9ACTN</name>
<dbReference type="EMBL" id="QGDQ01000003">
    <property type="protein sequence ID" value="PWJ55422.1"/>
    <property type="molecule type" value="Genomic_DNA"/>
</dbReference>
<keyword evidence="2" id="KW-1185">Reference proteome</keyword>
<evidence type="ECO:0000313" key="1">
    <source>
        <dbReference type="EMBL" id="PWJ55422.1"/>
    </source>
</evidence>
<proteinExistence type="predicted"/>
<sequence length="70" mass="7309">MSTAVIALLVALAAPALLLALTLAVAAALPGLRPHLHVRPPRALREPVDLAAARATVEHRAPEWAQALHS</sequence>
<dbReference type="RefSeq" id="WP_109773051.1">
    <property type="nucleotide sequence ID" value="NZ_QGDQ01000003.1"/>
</dbReference>
<gene>
    <name evidence="1" type="ORF">BXY45_10392</name>
</gene>
<organism evidence="1 2">
    <name type="scientific">Quadrisphaera granulorum</name>
    <dbReference type="NCBI Taxonomy" id="317664"/>
    <lineage>
        <taxon>Bacteria</taxon>
        <taxon>Bacillati</taxon>
        <taxon>Actinomycetota</taxon>
        <taxon>Actinomycetes</taxon>
        <taxon>Kineosporiales</taxon>
        <taxon>Kineosporiaceae</taxon>
        <taxon>Quadrisphaera</taxon>
    </lineage>
</organism>
<accession>A0A316ACV8</accession>
<protein>
    <submittedName>
        <fullName evidence="1">Uncharacterized protein</fullName>
    </submittedName>
</protein>
<comment type="caution">
    <text evidence="1">The sequence shown here is derived from an EMBL/GenBank/DDBJ whole genome shotgun (WGS) entry which is preliminary data.</text>
</comment>
<dbReference type="Proteomes" id="UP000245469">
    <property type="component" value="Unassembled WGS sequence"/>
</dbReference>
<reference evidence="1 2" key="1">
    <citation type="submission" date="2018-03" db="EMBL/GenBank/DDBJ databases">
        <title>Genomic Encyclopedia of Archaeal and Bacterial Type Strains, Phase II (KMG-II): from individual species to whole genera.</title>
        <authorList>
            <person name="Goeker M."/>
        </authorList>
    </citation>
    <scope>NUCLEOTIDE SEQUENCE [LARGE SCALE GENOMIC DNA]</scope>
    <source>
        <strain evidence="1 2">DSM 44889</strain>
    </source>
</reference>